<name>A0A7S1KAV3_9ALVE</name>
<dbReference type="AlphaFoldDB" id="A0A7S1KAV3"/>
<organism evidence="1">
    <name type="scientific">Vitrella brassicaformis</name>
    <dbReference type="NCBI Taxonomy" id="1169539"/>
    <lineage>
        <taxon>Eukaryota</taxon>
        <taxon>Sar</taxon>
        <taxon>Alveolata</taxon>
        <taxon>Colpodellida</taxon>
        <taxon>Vitrellaceae</taxon>
        <taxon>Vitrella</taxon>
    </lineage>
</organism>
<evidence type="ECO:0000313" key="1">
    <source>
        <dbReference type="EMBL" id="CAD9066895.1"/>
    </source>
</evidence>
<proteinExistence type="predicted"/>
<sequence length="113" mass="12223">MDAFSIPSLFSVCWTSVSRFERGEEDEMLMATRSTTSPRSCDGPIGVTAVTLIRMREAQYIAAAADDLSAPALSDETGELDSYALREGAVTVEASLMAAKRWQRAEGKGQNGR</sequence>
<protein>
    <submittedName>
        <fullName evidence="1">Uncharacterized protein</fullName>
    </submittedName>
</protein>
<accession>A0A7S1KAV3</accession>
<reference evidence="1" key="1">
    <citation type="submission" date="2021-01" db="EMBL/GenBank/DDBJ databases">
        <authorList>
            <person name="Corre E."/>
            <person name="Pelletier E."/>
            <person name="Niang G."/>
            <person name="Scheremetjew M."/>
            <person name="Finn R."/>
            <person name="Kale V."/>
            <person name="Holt S."/>
            <person name="Cochrane G."/>
            <person name="Meng A."/>
            <person name="Brown T."/>
            <person name="Cohen L."/>
        </authorList>
    </citation>
    <scope>NUCLEOTIDE SEQUENCE</scope>
    <source>
        <strain evidence="1">CCMP3346</strain>
    </source>
</reference>
<dbReference type="EMBL" id="HBGB01037224">
    <property type="protein sequence ID" value="CAD9066895.1"/>
    <property type="molecule type" value="Transcribed_RNA"/>
</dbReference>
<gene>
    <name evidence="1" type="ORF">VBRA1451_LOCUS21968</name>
</gene>